<comment type="catalytic activity">
    <reaction evidence="3">
        <text>2,5-dichlorocyclohexa-2,5-dien-1,4-diol + NAD(+) = 2,5-dichlorohydroquinone + NADH + H(+)</text>
        <dbReference type="Rhea" id="RHEA:15741"/>
        <dbReference type="ChEBI" id="CHEBI:15378"/>
        <dbReference type="ChEBI" id="CHEBI:27545"/>
        <dbReference type="ChEBI" id="CHEBI:28975"/>
        <dbReference type="ChEBI" id="CHEBI:57540"/>
        <dbReference type="ChEBI" id="CHEBI:57945"/>
    </reaction>
</comment>
<comment type="caution">
    <text evidence="5">The sequence shown here is derived from an EMBL/GenBank/DDBJ whole genome shotgun (WGS) entry which is preliminary data.</text>
</comment>
<dbReference type="InterPro" id="IPR036291">
    <property type="entry name" value="NAD(P)-bd_dom_sf"/>
</dbReference>
<dbReference type="PANTHER" id="PTHR42760">
    <property type="entry name" value="SHORT-CHAIN DEHYDROGENASES/REDUCTASES FAMILY MEMBER"/>
    <property type="match status" value="1"/>
</dbReference>
<dbReference type="PANTHER" id="PTHR42760:SF133">
    <property type="entry name" value="3-OXOACYL-[ACYL-CARRIER-PROTEIN] REDUCTASE"/>
    <property type="match status" value="1"/>
</dbReference>
<evidence type="ECO:0000313" key="5">
    <source>
        <dbReference type="EMBL" id="MBB3926824.1"/>
    </source>
</evidence>
<dbReference type="RefSeq" id="WP_188072409.1">
    <property type="nucleotide sequence ID" value="NZ_BSPS01000003.1"/>
</dbReference>
<evidence type="ECO:0000313" key="6">
    <source>
        <dbReference type="Proteomes" id="UP000571950"/>
    </source>
</evidence>
<dbReference type="FunFam" id="3.40.50.720:FF:000084">
    <property type="entry name" value="Short-chain dehydrogenase reductase"/>
    <property type="match status" value="1"/>
</dbReference>
<dbReference type="Gene3D" id="3.40.50.720">
    <property type="entry name" value="NAD(P)-binding Rossmann-like Domain"/>
    <property type="match status" value="1"/>
</dbReference>
<dbReference type="SMART" id="SM00822">
    <property type="entry name" value="PKS_KR"/>
    <property type="match status" value="1"/>
</dbReference>
<sequence length="267" mass="28261">MSTRLKGRVALVSGALRGIGRAIAECLAADGATVIVTDLDAEDSPDATAALAEITGSAYIRLDATEESAWQAARDRVERDHGRLDILVNNVGADLTGKVQDLELAAWRRLMALNLDSVFLGTKTFQPLLARTGAGTPYGSSIVNISSIMGLVGMGEVSAYNASKGAVRLFTKSNALEFADAGVPIRVNSVHPGFVETPLLWQGMERWAQRDGTLTAQQLVDAMAQSTPVKRLAQPVEIGKVVAFLASDDASYMTGSEVVVDGGWTAR</sequence>
<evidence type="ECO:0000256" key="3">
    <source>
        <dbReference type="ARBA" id="ARBA00051383"/>
    </source>
</evidence>
<dbReference type="InterPro" id="IPR057326">
    <property type="entry name" value="KR_dom"/>
</dbReference>
<dbReference type="Pfam" id="PF13561">
    <property type="entry name" value="adh_short_C2"/>
    <property type="match status" value="1"/>
</dbReference>
<protein>
    <submittedName>
        <fullName evidence="5">NAD(P)-dependent dehydrogenase (Short-subunit alcohol dehydrogenase family)</fullName>
    </submittedName>
</protein>
<dbReference type="PRINTS" id="PR00080">
    <property type="entry name" value="SDRFAMILY"/>
</dbReference>
<proteinExistence type="inferred from homology"/>
<dbReference type="InterPro" id="IPR002347">
    <property type="entry name" value="SDR_fam"/>
</dbReference>
<keyword evidence="2" id="KW-0560">Oxidoreductase</keyword>
<feature type="domain" description="Ketoreductase" evidence="4">
    <location>
        <begin position="8"/>
        <end position="151"/>
    </location>
</feature>
<name>A0A7W6BIZ8_9SPHN</name>
<keyword evidence="6" id="KW-1185">Reference proteome</keyword>
<dbReference type="Proteomes" id="UP000571950">
    <property type="component" value="Unassembled WGS sequence"/>
</dbReference>
<dbReference type="SUPFAM" id="SSF51735">
    <property type="entry name" value="NAD(P)-binding Rossmann-fold domains"/>
    <property type="match status" value="1"/>
</dbReference>
<dbReference type="AlphaFoldDB" id="A0A7W6BIZ8"/>
<accession>A0A7W6BIZ8</accession>
<organism evidence="5 6">
    <name type="scientific">Sphingobium jiangsuense</name>
    <dbReference type="NCBI Taxonomy" id="870476"/>
    <lineage>
        <taxon>Bacteria</taxon>
        <taxon>Pseudomonadati</taxon>
        <taxon>Pseudomonadota</taxon>
        <taxon>Alphaproteobacteria</taxon>
        <taxon>Sphingomonadales</taxon>
        <taxon>Sphingomonadaceae</taxon>
        <taxon>Sphingobium</taxon>
    </lineage>
</organism>
<dbReference type="GO" id="GO:0016616">
    <property type="term" value="F:oxidoreductase activity, acting on the CH-OH group of donors, NAD or NADP as acceptor"/>
    <property type="evidence" value="ECO:0007669"/>
    <property type="project" value="UniProtKB-ARBA"/>
</dbReference>
<dbReference type="PRINTS" id="PR00081">
    <property type="entry name" value="GDHRDH"/>
</dbReference>
<gene>
    <name evidence="5" type="ORF">GGR43_002547</name>
</gene>
<reference evidence="5 6" key="1">
    <citation type="submission" date="2020-08" db="EMBL/GenBank/DDBJ databases">
        <title>Genomic Encyclopedia of Type Strains, Phase IV (KMG-IV): sequencing the most valuable type-strain genomes for metagenomic binning, comparative biology and taxonomic classification.</title>
        <authorList>
            <person name="Goeker M."/>
        </authorList>
    </citation>
    <scope>NUCLEOTIDE SEQUENCE [LARGE SCALE GENOMIC DNA]</scope>
    <source>
        <strain evidence="5 6">DSM 26189</strain>
    </source>
</reference>
<evidence type="ECO:0000256" key="2">
    <source>
        <dbReference type="ARBA" id="ARBA00023002"/>
    </source>
</evidence>
<evidence type="ECO:0000259" key="4">
    <source>
        <dbReference type="SMART" id="SM00822"/>
    </source>
</evidence>
<evidence type="ECO:0000256" key="1">
    <source>
        <dbReference type="ARBA" id="ARBA00006484"/>
    </source>
</evidence>
<dbReference type="EMBL" id="JACIDT010000008">
    <property type="protein sequence ID" value="MBB3926824.1"/>
    <property type="molecule type" value="Genomic_DNA"/>
</dbReference>
<comment type="similarity">
    <text evidence="1">Belongs to the short-chain dehydrogenases/reductases (SDR) family.</text>
</comment>